<feature type="domain" description="Lon proteolytic" evidence="1">
    <location>
        <begin position="31"/>
        <end position="88"/>
    </location>
</feature>
<dbReference type="EMBL" id="CAMKVN010004452">
    <property type="protein sequence ID" value="CAI2187104.1"/>
    <property type="molecule type" value="Genomic_DNA"/>
</dbReference>
<accession>A0A9W4SZG4</accession>
<dbReference type="SUPFAM" id="SSF54211">
    <property type="entry name" value="Ribosomal protein S5 domain 2-like"/>
    <property type="match status" value="1"/>
</dbReference>
<dbReference type="Proteomes" id="UP001153678">
    <property type="component" value="Unassembled WGS sequence"/>
</dbReference>
<dbReference type="Pfam" id="PF05362">
    <property type="entry name" value="Lon_C"/>
    <property type="match status" value="1"/>
</dbReference>
<proteinExistence type="predicted"/>
<dbReference type="GO" id="GO:0004176">
    <property type="term" value="F:ATP-dependent peptidase activity"/>
    <property type="evidence" value="ECO:0007669"/>
    <property type="project" value="InterPro"/>
</dbReference>
<dbReference type="OrthoDB" id="2411602at2759"/>
<name>A0A9W4SZG4_9GLOM</name>
<organism evidence="2 3">
    <name type="scientific">Funneliformis geosporum</name>
    <dbReference type="NCBI Taxonomy" id="1117311"/>
    <lineage>
        <taxon>Eukaryota</taxon>
        <taxon>Fungi</taxon>
        <taxon>Fungi incertae sedis</taxon>
        <taxon>Mucoromycota</taxon>
        <taxon>Glomeromycotina</taxon>
        <taxon>Glomeromycetes</taxon>
        <taxon>Glomerales</taxon>
        <taxon>Glomeraceae</taxon>
        <taxon>Funneliformis</taxon>
    </lineage>
</organism>
<sequence>MSIIVQNAVDKDLEIVLVAGIIMRYPKEYEEGKIVAIGGIGEKVSAAVEKGCDTIIIPKSNLDYYTEVPLSVRAKVENLHEIESYKDLEKLLTAGL</sequence>
<reference evidence="2" key="1">
    <citation type="submission" date="2022-08" db="EMBL/GenBank/DDBJ databases">
        <authorList>
            <person name="Kallberg Y."/>
            <person name="Tangrot J."/>
            <person name="Rosling A."/>
        </authorList>
    </citation>
    <scope>NUCLEOTIDE SEQUENCE</scope>
    <source>
        <strain evidence="2">Wild A</strain>
    </source>
</reference>
<dbReference type="GO" id="GO:0006508">
    <property type="term" value="P:proteolysis"/>
    <property type="evidence" value="ECO:0007669"/>
    <property type="project" value="InterPro"/>
</dbReference>
<evidence type="ECO:0000313" key="3">
    <source>
        <dbReference type="Proteomes" id="UP001153678"/>
    </source>
</evidence>
<dbReference type="AlphaFoldDB" id="A0A9W4SZG4"/>
<gene>
    <name evidence="2" type="ORF">FWILDA_LOCUS12908</name>
</gene>
<evidence type="ECO:0000313" key="2">
    <source>
        <dbReference type="EMBL" id="CAI2187104.1"/>
    </source>
</evidence>
<dbReference type="GO" id="GO:0004252">
    <property type="term" value="F:serine-type endopeptidase activity"/>
    <property type="evidence" value="ECO:0007669"/>
    <property type="project" value="InterPro"/>
</dbReference>
<evidence type="ECO:0000259" key="1">
    <source>
        <dbReference type="Pfam" id="PF05362"/>
    </source>
</evidence>
<keyword evidence="3" id="KW-1185">Reference proteome</keyword>
<dbReference type="Gene3D" id="3.30.230.10">
    <property type="match status" value="1"/>
</dbReference>
<dbReference type="InterPro" id="IPR020568">
    <property type="entry name" value="Ribosomal_Su5_D2-typ_SF"/>
</dbReference>
<dbReference type="InterPro" id="IPR014721">
    <property type="entry name" value="Ribsml_uS5_D2-typ_fold_subgr"/>
</dbReference>
<protein>
    <submittedName>
        <fullName evidence="2">19475_t:CDS:1</fullName>
    </submittedName>
</protein>
<comment type="caution">
    <text evidence="2">The sequence shown here is derived from an EMBL/GenBank/DDBJ whole genome shotgun (WGS) entry which is preliminary data.</text>
</comment>
<dbReference type="InterPro" id="IPR008269">
    <property type="entry name" value="Lon_proteolytic"/>
</dbReference>